<dbReference type="InterPro" id="IPR015300">
    <property type="entry name" value="DNA-bd_pseudobarrel_sf"/>
</dbReference>
<evidence type="ECO:0000313" key="8">
    <source>
        <dbReference type="Proteomes" id="UP000239649"/>
    </source>
</evidence>
<name>A0A2P6V8V1_9CHLO</name>
<keyword evidence="1" id="KW-0805">Transcription regulation</keyword>
<dbReference type="Gene3D" id="2.40.330.10">
    <property type="entry name" value="DNA-binding pseudobarrel domain"/>
    <property type="match status" value="1"/>
</dbReference>
<dbReference type="GO" id="GO:0003677">
    <property type="term" value="F:DNA binding"/>
    <property type="evidence" value="ECO:0007669"/>
    <property type="project" value="UniProtKB-KW"/>
</dbReference>
<dbReference type="Proteomes" id="UP000239649">
    <property type="component" value="Unassembled WGS sequence"/>
</dbReference>
<feature type="region of interest" description="Disordered" evidence="5">
    <location>
        <begin position="603"/>
        <end position="623"/>
    </location>
</feature>
<feature type="compositionally biased region" description="Low complexity" evidence="5">
    <location>
        <begin position="314"/>
        <end position="335"/>
    </location>
</feature>
<dbReference type="InterPro" id="IPR044800">
    <property type="entry name" value="LEC2-like"/>
</dbReference>
<evidence type="ECO:0000256" key="3">
    <source>
        <dbReference type="ARBA" id="ARBA00023163"/>
    </source>
</evidence>
<dbReference type="PANTHER" id="PTHR31140">
    <property type="entry name" value="B3 DOMAIN-CONTAINING TRANSCRIPTION FACTOR ABI3"/>
    <property type="match status" value="1"/>
</dbReference>
<keyword evidence="2" id="KW-0238">DNA-binding</keyword>
<protein>
    <submittedName>
        <fullName evidence="6">B3 domain-containing transcription factor LEC2 isoform A</fullName>
    </submittedName>
    <submittedName>
        <fullName evidence="7">B3 domain-containing transcription factor LEC2 isoform B</fullName>
    </submittedName>
</protein>
<dbReference type="EMBL" id="LHPF02000019">
    <property type="protein sequence ID" value="PSC70511.1"/>
    <property type="molecule type" value="Genomic_DNA"/>
</dbReference>
<evidence type="ECO:0000313" key="7">
    <source>
        <dbReference type="EMBL" id="PSC70512.1"/>
    </source>
</evidence>
<evidence type="ECO:0000256" key="5">
    <source>
        <dbReference type="SAM" id="MobiDB-lite"/>
    </source>
</evidence>
<evidence type="ECO:0000256" key="2">
    <source>
        <dbReference type="ARBA" id="ARBA00023125"/>
    </source>
</evidence>
<dbReference type="OrthoDB" id="757982at2759"/>
<keyword evidence="8" id="KW-1185">Reference proteome</keyword>
<reference evidence="7 8" key="1">
    <citation type="journal article" date="2018" name="Plant J.">
        <title>Genome sequences of Chlorella sorokiniana UTEX 1602 and Micractinium conductrix SAG 241.80: implications to maltose excretion by a green alga.</title>
        <authorList>
            <person name="Arriola M.B."/>
            <person name="Velmurugan N."/>
            <person name="Zhang Y."/>
            <person name="Plunkett M.H."/>
            <person name="Hondzo H."/>
            <person name="Barney B.M."/>
        </authorList>
    </citation>
    <scope>NUCLEOTIDE SEQUENCE [LARGE SCALE GENOMIC DNA]</scope>
    <source>
        <strain evidence="7 8">SAG 241.80</strain>
    </source>
</reference>
<organism evidence="7 8">
    <name type="scientific">Micractinium conductrix</name>
    <dbReference type="NCBI Taxonomy" id="554055"/>
    <lineage>
        <taxon>Eukaryota</taxon>
        <taxon>Viridiplantae</taxon>
        <taxon>Chlorophyta</taxon>
        <taxon>core chlorophytes</taxon>
        <taxon>Trebouxiophyceae</taxon>
        <taxon>Chlorellales</taxon>
        <taxon>Chlorellaceae</taxon>
        <taxon>Chlorella clade</taxon>
        <taxon>Micractinium</taxon>
    </lineage>
</organism>
<dbReference type="InterPro" id="IPR003340">
    <property type="entry name" value="B3_DNA-bd"/>
</dbReference>
<keyword evidence="4" id="KW-0539">Nucleus</keyword>
<dbReference type="GO" id="GO:0003700">
    <property type="term" value="F:DNA-binding transcription factor activity"/>
    <property type="evidence" value="ECO:0007669"/>
    <property type="project" value="InterPro"/>
</dbReference>
<evidence type="ECO:0000313" key="6">
    <source>
        <dbReference type="EMBL" id="PSC70511.1"/>
    </source>
</evidence>
<keyword evidence="3" id="KW-0804">Transcription</keyword>
<dbReference type="STRING" id="554055.A0A2P6V8V1"/>
<dbReference type="CDD" id="cd10017">
    <property type="entry name" value="B3_DNA"/>
    <property type="match status" value="1"/>
</dbReference>
<accession>A0A2P6V8V1</accession>
<comment type="caution">
    <text evidence="7">The sequence shown here is derived from an EMBL/GenBank/DDBJ whole genome shotgun (WGS) entry which is preliminary data.</text>
</comment>
<gene>
    <name evidence="7" type="ORF">C2E20_5958</name>
</gene>
<dbReference type="AlphaFoldDB" id="A0A2P6V8V1"/>
<dbReference type="SUPFAM" id="SSF101936">
    <property type="entry name" value="DNA-binding pseudobarrel domain"/>
    <property type="match status" value="1"/>
</dbReference>
<dbReference type="PANTHER" id="PTHR31140:SF139">
    <property type="entry name" value="B3 DOMAIN-CONTAINING PROTEIN OS02G0455900-RELATED"/>
    <property type="match status" value="1"/>
</dbReference>
<reference evidence="7" key="2">
    <citation type="submission" date="2018-02" db="EMBL/GenBank/DDBJ databases">
        <authorList>
            <person name="Cohen D.B."/>
            <person name="Kent A.D."/>
        </authorList>
    </citation>
    <scope>NUCLEOTIDE SEQUENCE</scope>
    <source>
        <strain evidence="7">SAG 241.80</strain>
    </source>
</reference>
<sequence length="709" mass="71900">MAALEQAPTVPLRLNIAPTVAECPALALAAPTPRGHAEPTACSLSASMDLDNVSAHDGGAATLVAEATQPATATSAPAAAPITLIGRQRPRKHASPAASSPTASCAAKACFREGAAAPLLRRRCVLVAKQLTNSDASSGRIILPRVAVESNLSFVLGYRHYALAVRDSEGRRYEFMIKSWANGTEHRRVFVLEQAGEFLRSHGMGVGDAVGICSDENGELVVEANTEEVRQATVSPKYGSLALAAPPPGSTAAVPLVAGAAGRCIRSPHCTKAAGHPGFCSGPKAAAAAAAKQHRAAAHHASHGHTHAHHHHAAAATSDASARGAAAGSGSSGEEAATRLGTPRSGRSAGVAAAEWAAAAAAAAAKLPEGLHEVAHVPTGLRLAKVLTGYDLSSRRVVMPVPAVEAGFATAPSVDLLTLAAVDESERWHFPTLHAWTNVAGRRGYLLDGLAGWLAARGAAEGDALVVFRNSEAAPPRLEVQASGTCEVRRSSEPDASAPTFESIPLLLHAPGRGPATAAEAAAAAAAAAHGRGLVLLSARRGGAATCRRTTTCTKPAGHQGFCSGHKGFKRRESPTSSVAMGARRAFARRHEDSDWMSEDEAYLTASDDDSSPTFSVRSRSAKRPRRAAAAVAVAVAAAAASRDGSPSPPPASDPLLSLLSALNSADEPAATAGAGAGGAAAAAVEAALTAEAAAHAAYDAAKQLTAAF</sequence>
<evidence type="ECO:0000256" key="1">
    <source>
        <dbReference type="ARBA" id="ARBA00023015"/>
    </source>
</evidence>
<proteinExistence type="predicted"/>
<feature type="compositionally biased region" description="Basic residues" evidence="5">
    <location>
        <begin position="292"/>
        <end position="313"/>
    </location>
</feature>
<feature type="region of interest" description="Disordered" evidence="5">
    <location>
        <begin position="290"/>
        <end position="346"/>
    </location>
</feature>
<evidence type="ECO:0000256" key="4">
    <source>
        <dbReference type="ARBA" id="ARBA00023242"/>
    </source>
</evidence>
<dbReference type="EMBL" id="LHPF02000019">
    <property type="protein sequence ID" value="PSC70512.1"/>
    <property type="molecule type" value="Genomic_DNA"/>
</dbReference>